<sequence length="641" mass="71795">MALRLLAASAVLGLCSAAQIPFSTSLGGRLSEWDLEVEPPVNSTEHLMFESVSSLLQQWPNTRYRNGHNLVPGHVPTGTLLYHGRGDPLIPTAPDWTATDPEHSLMFCRPFGGHGCWHLTLITARPLKVLYFDGSSAAKMASGSMDTQDIVAWGEVSPDRFFDERSRINDLCAWGKKFDLDGFVRMEMDFEVMLCDFASGVEIVSFLNLESGADGGPGRRPPLRGSDHSHPPPPELDHDDGYPEADFERSPGADVEFPPFGGRDDRFPDGPPPPGHRPPPRRPPPPPLKDHESSEVDQQKLFNRVRADSEVLRAGGHHNRFPGESRIKLDLARLISFYDTDLVPSLIESRFDETSDRMKHRLEHRLRGISDSDVKQILQRLEGALLHPVEGSGVDWFTLFRVVKDRYADRLEYVRGVLNNTGLGLEDEDLMNAYNVHSLLTAMVQPYILYTLNTTSRFTGLANSSTAWAAPAYQHCAVTYTRHIRPSGLTESEALLRRATEQTTKEICRTVSRMWAQGVNVGLYLDEAGDNDGQVRFRGTVAIDRREVGILVGKWKEEINRLMNWLDWSVWLKCRPACGFGVRLKCAIYQHGLSSIVDQEEGQAGQGREYMSQARDQRGQDTHIEEKKPPTSKILNPAVVE</sequence>
<evidence type="ECO:0000256" key="2">
    <source>
        <dbReference type="SAM" id="SignalP"/>
    </source>
</evidence>
<gene>
    <name evidence="3" type="ORF">V5O48_003025</name>
</gene>
<dbReference type="PANTHER" id="PTHR35204">
    <property type="entry name" value="YALI0A21131P"/>
    <property type="match status" value="1"/>
</dbReference>
<dbReference type="PANTHER" id="PTHR35204:SF1">
    <property type="entry name" value="ENTEROTOXIN"/>
    <property type="match status" value="1"/>
</dbReference>
<name>A0ABR3FV26_9AGAR</name>
<feature type="compositionally biased region" description="Basic and acidic residues" evidence="1">
    <location>
        <begin position="225"/>
        <end position="251"/>
    </location>
</feature>
<keyword evidence="2" id="KW-0732">Signal</keyword>
<organism evidence="3 4">
    <name type="scientific">Marasmius crinis-equi</name>
    <dbReference type="NCBI Taxonomy" id="585013"/>
    <lineage>
        <taxon>Eukaryota</taxon>
        <taxon>Fungi</taxon>
        <taxon>Dikarya</taxon>
        <taxon>Basidiomycota</taxon>
        <taxon>Agaricomycotina</taxon>
        <taxon>Agaricomycetes</taxon>
        <taxon>Agaricomycetidae</taxon>
        <taxon>Agaricales</taxon>
        <taxon>Marasmiineae</taxon>
        <taxon>Marasmiaceae</taxon>
        <taxon>Marasmius</taxon>
    </lineage>
</organism>
<evidence type="ECO:0000313" key="4">
    <source>
        <dbReference type="Proteomes" id="UP001465976"/>
    </source>
</evidence>
<feature type="signal peptide" evidence="2">
    <location>
        <begin position="1"/>
        <end position="17"/>
    </location>
</feature>
<comment type="caution">
    <text evidence="3">The sequence shown here is derived from an EMBL/GenBank/DDBJ whole genome shotgun (WGS) entry which is preliminary data.</text>
</comment>
<reference evidence="3 4" key="1">
    <citation type="submission" date="2024-02" db="EMBL/GenBank/DDBJ databases">
        <title>A draft genome for the cacao thread blight pathogen Marasmius crinis-equi.</title>
        <authorList>
            <person name="Cohen S.P."/>
            <person name="Baruah I.K."/>
            <person name="Amoako-Attah I."/>
            <person name="Bukari Y."/>
            <person name="Meinhardt L.W."/>
            <person name="Bailey B.A."/>
        </authorList>
    </citation>
    <scope>NUCLEOTIDE SEQUENCE [LARGE SCALE GENOMIC DNA]</scope>
    <source>
        <strain evidence="3 4">GH-76</strain>
    </source>
</reference>
<accession>A0ABR3FV26</accession>
<dbReference type="InterPro" id="IPR038921">
    <property type="entry name" value="YOR389W-like"/>
</dbReference>
<evidence type="ECO:0000256" key="1">
    <source>
        <dbReference type="SAM" id="MobiDB-lite"/>
    </source>
</evidence>
<evidence type="ECO:0000313" key="3">
    <source>
        <dbReference type="EMBL" id="KAL0578985.1"/>
    </source>
</evidence>
<feature type="chain" id="PRO_5045554703" evidence="2">
    <location>
        <begin position="18"/>
        <end position="641"/>
    </location>
</feature>
<feature type="region of interest" description="Disordered" evidence="1">
    <location>
        <begin position="211"/>
        <end position="296"/>
    </location>
</feature>
<dbReference type="Proteomes" id="UP001465976">
    <property type="component" value="Unassembled WGS sequence"/>
</dbReference>
<keyword evidence="4" id="KW-1185">Reference proteome</keyword>
<dbReference type="EMBL" id="JBAHYK010000076">
    <property type="protein sequence ID" value="KAL0578985.1"/>
    <property type="molecule type" value="Genomic_DNA"/>
</dbReference>
<feature type="region of interest" description="Disordered" evidence="1">
    <location>
        <begin position="600"/>
        <end position="641"/>
    </location>
</feature>
<feature type="compositionally biased region" description="Basic and acidic residues" evidence="1">
    <location>
        <begin position="615"/>
        <end position="629"/>
    </location>
</feature>
<feature type="compositionally biased region" description="Pro residues" evidence="1">
    <location>
        <begin position="269"/>
        <end position="287"/>
    </location>
</feature>
<protein>
    <submittedName>
        <fullName evidence="3">Uncharacterized protein</fullName>
    </submittedName>
</protein>
<proteinExistence type="predicted"/>